<reference evidence="2 3" key="1">
    <citation type="journal article" date="2018" name="Environ. Microbiol.">
        <title>Ecological and genomic features of two widespread freshwater picocyanobacteria.</title>
        <authorList>
            <person name="Cabello-Yeves P.J."/>
            <person name="Picazo A."/>
            <person name="Camacho A."/>
            <person name="Callieri C."/>
            <person name="Rosselli R."/>
            <person name="Roda-Garcia J.J."/>
            <person name="Coutinho F.H."/>
            <person name="Rodriguez-Valera F."/>
        </authorList>
    </citation>
    <scope>NUCLEOTIDE SEQUENCE [LARGE SCALE GENOMIC DNA]</scope>
    <source>
        <strain evidence="2 3">Tous</strain>
    </source>
</reference>
<gene>
    <name evidence="2" type="ORF">C7K55_12125</name>
</gene>
<organism evidence="2 3">
    <name type="scientific">Cyanobium usitatum str. Tous</name>
    <dbReference type="NCBI Taxonomy" id="2116684"/>
    <lineage>
        <taxon>Bacteria</taxon>
        <taxon>Bacillati</taxon>
        <taxon>Cyanobacteriota</taxon>
        <taxon>Cyanophyceae</taxon>
        <taxon>Synechococcales</taxon>
        <taxon>Prochlorococcaceae</taxon>
        <taxon>Cyanobium</taxon>
    </lineage>
</organism>
<dbReference type="InterPro" id="IPR007627">
    <property type="entry name" value="RNA_pol_sigma70_r2"/>
</dbReference>
<evidence type="ECO:0000313" key="2">
    <source>
        <dbReference type="EMBL" id="PSJ03735.1"/>
    </source>
</evidence>
<dbReference type="EMBL" id="PXXO01000017">
    <property type="protein sequence ID" value="PSJ03735.1"/>
    <property type="molecule type" value="Genomic_DNA"/>
</dbReference>
<dbReference type="OrthoDB" id="3819589at2"/>
<dbReference type="Proteomes" id="UP000243002">
    <property type="component" value="Unassembled WGS sequence"/>
</dbReference>
<sequence>MIDLVQAGNKGLVRAVEKFDPTRGYRFLPMDIEGLSNL</sequence>
<proteinExistence type="predicted"/>
<dbReference type="AlphaFoldDB" id="A0A2P7MRE3"/>
<evidence type="ECO:0000313" key="3">
    <source>
        <dbReference type="Proteomes" id="UP000243002"/>
    </source>
</evidence>
<keyword evidence="3" id="KW-1185">Reference proteome</keyword>
<name>A0A2P7MRE3_9CYAN</name>
<dbReference type="GO" id="GO:0006352">
    <property type="term" value="P:DNA-templated transcription initiation"/>
    <property type="evidence" value="ECO:0007669"/>
    <property type="project" value="InterPro"/>
</dbReference>
<evidence type="ECO:0000259" key="1">
    <source>
        <dbReference type="Pfam" id="PF04542"/>
    </source>
</evidence>
<comment type="caution">
    <text evidence="2">The sequence shown here is derived from an EMBL/GenBank/DDBJ whole genome shotgun (WGS) entry which is preliminary data.</text>
</comment>
<accession>A0A2P7MRE3</accession>
<dbReference type="GO" id="GO:0003700">
    <property type="term" value="F:DNA-binding transcription factor activity"/>
    <property type="evidence" value="ECO:0007669"/>
    <property type="project" value="InterPro"/>
</dbReference>
<dbReference type="Pfam" id="PF04542">
    <property type="entry name" value="Sigma70_r2"/>
    <property type="match status" value="1"/>
</dbReference>
<dbReference type="RefSeq" id="WP_106632988.1">
    <property type="nucleotide sequence ID" value="NZ_PXXO01000017.1"/>
</dbReference>
<dbReference type="InterPro" id="IPR013325">
    <property type="entry name" value="RNA_pol_sigma_r2"/>
</dbReference>
<protein>
    <recommendedName>
        <fullName evidence="1">RNA polymerase sigma-70 region 2 domain-containing protein</fullName>
    </recommendedName>
</protein>
<dbReference type="SUPFAM" id="SSF88946">
    <property type="entry name" value="Sigma2 domain of RNA polymerase sigma factors"/>
    <property type="match status" value="1"/>
</dbReference>
<feature type="domain" description="RNA polymerase sigma-70 region 2" evidence="1">
    <location>
        <begin position="3"/>
        <end position="27"/>
    </location>
</feature>
<dbReference type="Gene3D" id="1.10.601.10">
    <property type="entry name" value="RNA Polymerase Primary Sigma Factor"/>
    <property type="match status" value="1"/>
</dbReference>